<evidence type="ECO:0000313" key="3">
    <source>
        <dbReference type="EMBL" id="KAA0170730.1"/>
    </source>
</evidence>
<sequence>MLARAAANVACGRQLAAGTRSIWLARRTLDELVTHSYLAGAILDHPDPAQLREVLVEGLGLRELAVPPLPRAAGATVCVGHAAWPGQPLSEWPKVPPSDRFRLSIRPLADAAARRGLSLPRRALTAKADDAMAFLDSALQDAEQSLPPSPAQSSSNAETPTDSAGHGAVSGSAEWLDEVVPAHPLLTVGVVDVDAACARLESLGWATVASPAVSARDPPAEMGLRPDEDSALTAAVVQDACGVQLELIGGFEAPRIASVWAQPPSTERCKVRLCRAASMHALNPLSAPGHPAPLHLTFTAHPAETSIALLGRDAARVRDQESGGHSGQGRPRDADVGDDHDSAGATARAHGWAWLQGLAGELLPGQSGDSDSGVASAGSQADGSAADREDAAAGRLARAGVAMVEVGLRSEGLLEACDAAERLASEGALAGILTACGPAGEGLSADARAALGLGGGEGDPALSELGQGSEGEGFPAWVVAGEGGGDVSVLMRGEEQVLGPSAHSEDAGRPAVMGR</sequence>
<feature type="region of interest" description="Disordered" evidence="1">
    <location>
        <begin position="142"/>
        <end position="169"/>
    </location>
</feature>
<dbReference type="Proteomes" id="UP000323011">
    <property type="component" value="Unassembled WGS sequence"/>
</dbReference>
<keyword evidence="4" id="KW-1185">Reference proteome</keyword>
<feature type="region of interest" description="Disordered" evidence="1">
    <location>
        <begin position="363"/>
        <end position="389"/>
    </location>
</feature>
<proteinExistence type="predicted"/>
<dbReference type="EMBL" id="VLTN01000017">
    <property type="protein sequence ID" value="KAA0153166.1"/>
    <property type="molecule type" value="Genomic_DNA"/>
</dbReference>
<dbReference type="InterPro" id="IPR029068">
    <property type="entry name" value="Glyas_Bleomycin-R_OHBP_Dase"/>
</dbReference>
<feature type="compositionally biased region" description="Low complexity" evidence="1">
    <location>
        <begin position="365"/>
        <end position="384"/>
    </location>
</feature>
<accession>A0A5A8E3S6</accession>
<dbReference type="EMBL" id="VLTL01000011">
    <property type="protein sequence ID" value="KAA0170730.1"/>
    <property type="molecule type" value="Genomic_DNA"/>
</dbReference>
<reference evidence="4 5" key="1">
    <citation type="submission" date="2019-07" db="EMBL/GenBank/DDBJ databases">
        <title>Genomes of Cafeteria roenbergensis.</title>
        <authorList>
            <person name="Fischer M.G."/>
            <person name="Hackl T."/>
            <person name="Roman M."/>
        </authorList>
    </citation>
    <scope>NUCLEOTIDE SEQUENCE [LARGE SCALE GENOMIC DNA]</scope>
    <source>
        <strain evidence="2 4">BVI</strain>
        <strain evidence="3 5">RCC970-E3</strain>
    </source>
</reference>
<dbReference type="Proteomes" id="UP000324907">
    <property type="component" value="Unassembled WGS sequence"/>
</dbReference>
<evidence type="ECO:0000313" key="5">
    <source>
        <dbReference type="Proteomes" id="UP000324907"/>
    </source>
</evidence>
<dbReference type="AlphaFoldDB" id="A0A5A8E3S6"/>
<protein>
    <submittedName>
        <fullName evidence="3">Uncharacterized protein</fullName>
    </submittedName>
</protein>
<feature type="region of interest" description="Disordered" evidence="1">
    <location>
        <begin position="316"/>
        <end position="345"/>
    </location>
</feature>
<evidence type="ECO:0000313" key="2">
    <source>
        <dbReference type="EMBL" id="KAA0153166.1"/>
    </source>
</evidence>
<name>A0A5A8E3S6_CAFRO</name>
<comment type="caution">
    <text evidence="3">The sequence shown here is derived from an EMBL/GenBank/DDBJ whole genome shotgun (WGS) entry which is preliminary data.</text>
</comment>
<evidence type="ECO:0000313" key="4">
    <source>
        <dbReference type="Proteomes" id="UP000323011"/>
    </source>
</evidence>
<feature type="compositionally biased region" description="Basic and acidic residues" evidence="1">
    <location>
        <begin position="330"/>
        <end position="342"/>
    </location>
</feature>
<gene>
    <name evidence="3" type="ORF">FNF28_01271</name>
    <name evidence="2" type="ORF">FNF29_03355</name>
</gene>
<evidence type="ECO:0000256" key="1">
    <source>
        <dbReference type="SAM" id="MobiDB-lite"/>
    </source>
</evidence>
<feature type="region of interest" description="Disordered" evidence="1">
    <location>
        <begin position="496"/>
        <end position="515"/>
    </location>
</feature>
<dbReference type="Gene3D" id="3.10.180.10">
    <property type="entry name" value="2,3-Dihydroxybiphenyl 1,2-Dioxygenase, domain 1"/>
    <property type="match status" value="1"/>
</dbReference>
<organism evidence="3 5">
    <name type="scientific">Cafeteria roenbergensis</name>
    <name type="common">Marine flagellate</name>
    <dbReference type="NCBI Taxonomy" id="33653"/>
    <lineage>
        <taxon>Eukaryota</taxon>
        <taxon>Sar</taxon>
        <taxon>Stramenopiles</taxon>
        <taxon>Bigyra</taxon>
        <taxon>Opalozoa</taxon>
        <taxon>Bicosoecida</taxon>
        <taxon>Cafeteriaceae</taxon>
        <taxon>Cafeteria</taxon>
    </lineage>
</organism>